<dbReference type="AlphaFoldDB" id="A0A2N5VWF0"/>
<dbReference type="Proteomes" id="UP000235388">
    <property type="component" value="Unassembled WGS sequence"/>
</dbReference>
<reference evidence="1 2" key="1">
    <citation type="submission" date="2017-11" db="EMBL/GenBank/DDBJ databases">
        <title>De novo assembly and phasing of dikaryotic genomes from two isolates of Puccinia coronata f. sp. avenae, the causal agent of oat crown rust.</title>
        <authorList>
            <person name="Miller M.E."/>
            <person name="Zhang Y."/>
            <person name="Omidvar V."/>
            <person name="Sperschneider J."/>
            <person name="Schwessinger B."/>
            <person name="Raley C."/>
            <person name="Palmer J.M."/>
            <person name="Garnica D."/>
            <person name="Upadhyaya N."/>
            <person name="Rathjen J."/>
            <person name="Taylor J.M."/>
            <person name="Park R.F."/>
            <person name="Dodds P.N."/>
            <person name="Hirsch C.D."/>
            <person name="Kianian S.F."/>
            <person name="Figueroa M."/>
        </authorList>
    </citation>
    <scope>NUCLEOTIDE SEQUENCE [LARGE SCALE GENOMIC DNA]</scope>
    <source>
        <strain evidence="1">12NC29</strain>
    </source>
</reference>
<dbReference type="PANTHER" id="PTHR33069">
    <property type="entry name" value="CHROMOSOME 7, WHOLE GENOME SHOTGUN SEQUENCE-RELATED"/>
    <property type="match status" value="1"/>
</dbReference>
<accession>A0A2N5VWF0</accession>
<dbReference type="EMBL" id="PGCJ01000047">
    <property type="protein sequence ID" value="PLW54328.1"/>
    <property type="molecule type" value="Genomic_DNA"/>
</dbReference>
<evidence type="ECO:0000313" key="2">
    <source>
        <dbReference type="Proteomes" id="UP000235388"/>
    </source>
</evidence>
<dbReference type="PANTHER" id="PTHR33069:SF3">
    <property type="entry name" value="DYNEIN HEAVY CHAIN TAIL DOMAIN-CONTAINING PROTEIN"/>
    <property type="match status" value="1"/>
</dbReference>
<organism evidence="1 2">
    <name type="scientific">Puccinia coronata f. sp. avenae</name>
    <dbReference type="NCBI Taxonomy" id="200324"/>
    <lineage>
        <taxon>Eukaryota</taxon>
        <taxon>Fungi</taxon>
        <taxon>Dikarya</taxon>
        <taxon>Basidiomycota</taxon>
        <taxon>Pucciniomycotina</taxon>
        <taxon>Pucciniomycetes</taxon>
        <taxon>Pucciniales</taxon>
        <taxon>Pucciniaceae</taxon>
        <taxon>Puccinia</taxon>
    </lineage>
</organism>
<proteinExistence type="predicted"/>
<name>A0A2N5VWF0_9BASI</name>
<comment type="caution">
    <text evidence="1">The sequence shown here is derived from an EMBL/GenBank/DDBJ whole genome shotgun (WGS) entry which is preliminary data.</text>
</comment>
<evidence type="ECO:0000313" key="1">
    <source>
        <dbReference type="EMBL" id="PLW54328.1"/>
    </source>
</evidence>
<protein>
    <submittedName>
        <fullName evidence="1">Uncharacterized protein</fullName>
    </submittedName>
</protein>
<gene>
    <name evidence="1" type="ORF">PCANC_04937</name>
</gene>
<sequence>MIQVEHKVSPPPEDQIIDIIRRLSREWGIWEELERGHRQEINAPLPLLPEEIDPRKEKSLEIQTSLLPPVKQQLNDLLRAFGLGDDAPKSSGPSLDEALEIMTKFGPAQDHIESAIECNQLRTDFLHLQRNSSRVGHGESNDILDLLHNYKEYIRSGQLYPDHPSHAEDDSESRPKIKDKIIHKTAVLCRKVDAMIECLTRSDFGLLQAEWELWVGYLSELLPRLTSTIQALKKPEPEPANADQADTTDNLPRLIKLVMIKLLEQAVKIVKLGRIFLKKLLITPSGKTPITVSDNVLSSEQLFEVRLGPEELAGMIEDFVQDLIKIVEQHQVNTKNAADLRGSIVAPGERLEAAMRPFPDFILPAASVVTPPSTQALLDDLFSDFIPPYNLAVHNLSDTVNSLKPLLEKSPHWNHRGRPQVTFL</sequence>
<keyword evidence="2" id="KW-1185">Reference proteome</keyword>